<evidence type="ECO:0000313" key="4">
    <source>
        <dbReference type="EMBL" id="AOM65708.1"/>
    </source>
</evidence>
<dbReference type="GO" id="GO:0009536">
    <property type="term" value="C:plastid"/>
    <property type="evidence" value="ECO:0007669"/>
    <property type="project" value="UniProtKB-SubCell"/>
</dbReference>
<evidence type="ECO:0008006" key="5">
    <source>
        <dbReference type="Google" id="ProtNLM"/>
    </source>
</evidence>
<dbReference type="InterPro" id="IPR009631">
    <property type="entry name" value="CGLD27-like"/>
</dbReference>
<dbReference type="PANTHER" id="PTHR34214">
    <property type="match status" value="1"/>
</dbReference>
<dbReference type="GeneID" id="29072944"/>
<evidence type="ECO:0000256" key="1">
    <source>
        <dbReference type="ARBA" id="ARBA00004474"/>
    </source>
</evidence>
<feature type="transmembrane region" description="Helical" evidence="3">
    <location>
        <begin position="147"/>
        <end position="165"/>
    </location>
</feature>
<evidence type="ECO:0000256" key="3">
    <source>
        <dbReference type="SAM" id="Phobius"/>
    </source>
</evidence>
<dbReference type="PANTHER" id="PTHR34214:SF3">
    <property type="entry name" value="PROTEIN CONSERVED IN THE GREEN LINEAGE AND DIATOMS 27, CHLOROPLASTIC"/>
    <property type="match status" value="1"/>
</dbReference>
<name>A0A1C9CBE0_9FLOR</name>
<gene>
    <name evidence="4" type="primary">ycf36</name>
    <name evidence="4" type="ORF">Apop_018</name>
</gene>
<feature type="transmembrane region" description="Helical" evidence="3">
    <location>
        <begin position="36"/>
        <end position="59"/>
    </location>
</feature>
<dbReference type="RefSeq" id="YP_009296568.1">
    <property type="nucleotide sequence ID" value="NC_031172.1"/>
</dbReference>
<comment type="subcellular location">
    <subcellularLocation>
        <location evidence="1">Plastid</location>
    </subcellularLocation>
</comment>
<dbReference type="EMBL" id="KX284716">
    <property type="protein sequence ID" value="AOM65708.1"/>
    <property type="molecule type" value="Genomic_DNA"/>
</dbReference>
<dbReference type="Pfam" id="PF06799">
    <property type="entry name" value="CGLD27-like"/>
    <property type="match status" value="1"/>
</dbReference>
<evidence type="ECO:0000256" key="2">
    <source>
        <dbReference type="ARBA" id="ARBA00022640"/>
    </source>
</evidence>
<keyword evidence="2 4" id="KW-0934">Plastid</keyword>
<keyword evidence="3" id="KW-1133">Transmembrane helix</keyword>
<dbReference type="AlphaFoldDB" id="A0A1C9CBE0"/>
<accession>A0A1C9CBE0</accession>
<proteinExistence type="predicted"/>
<organism evidence="4">
    <name type="scientific">Apophlaea sinclairii</name>
    <dbReference type="NCBI Taxonomy" id="212746"/>
    <lineage>
        <taxon>Eukaryota</taxon>
        <taxon>Rhodophyta</taxon>
        <taxon>Florideophyceae</taxon>
        <taxon>Hildenbrandiophycidae</taxon>
        <taxon>Hildenbrandiales</taxon>
        <taxon>Hildenbrandiaceae</taxon>
        <taxon>Apophlaea</taxon>
    </lineage>
</organism>
<geneLocation type="plastid" evidence="4"/>
<reference evidence="4" key="1">
    <citation type="journal article" date="2016" name="BMC Biol.">
        <title>Parallel evolution of highly conserved plastid genome architecture in red seaweeds and seed plants.</title>
        <authorList>
            <person name="Lee J."/>
            <person name="Cho C.H."/>
            <person name="Park S.I."/>
            <person name="Choi J.W."/>
            <person name="Song H.S."/>
            <person name="West J.A."/>
            <person name="Bhattacharya D."/>
            <person name="Yoon H.S."/>
        </authorList>
    </citation>
    <scope>NUCLEOTIDE SEQUENCE</scope>
</reference>
<sequence>MSILKEKCPIPFCQQPQNEYENFKKSCFFSWPTSNLFTFISNLLMLWFISGILIIPVINNTFLIPLKPQKAILVDVIFSSLILIISLARLYLGWSYIMHRLISAIVFYEESGWYDGQVWIKTSKVLTTDRLIAIYQVKPLLQLIKKVSLVIVLPFVLLVNAYFLFT</sequence>
<feature type="transmembrane region" description="Helical" evidence="3">
    <location>
        <begin position="71"/>
        <end position="92"/>
    </location>
</feature>
<keyword evidence="3" id="KW-0472">Membrane</keyword>
<keyword evidence="3" id="KW-0812">Transmembrane</keyword>
<protein>
    <recommendedName>
        <fullName evidence="5">Ycf36</fullName>
    </recommendedName>
</protein>